<name>A0A6J4EDK4_9PSED</name>
<dbReference type="KEGG" id="ptw:TUM18999_57660"/>
<dbReference type="EMBL" id="AP023189">
    <property type="protein sequence ID" value="BCG27575.1"/>
    <property type="molecule type" value="Genomic_DNA"/>
</dbReference>
<organism evidence="2 3">
    <name type="scientific">Pseudomonas tohonis</name>
    <dbReference type="NCBI Taxonomy" id="2725477"/>
    <lineage>
        <taxon>Bacteria</taxon>
        <taxon>Pseudomonadati</taxon>
        <taxon>Pseudomonadota</taxon>
        <taxon>Gammaproteobacteria</taxon>
        <taxon>Pseudomonadales</taxon>
        <taxon>Pseudomonadaceae</taxon>
        <taxon>Pseudomonas</taxon>
    </lineage>
</organism>
<dbReference type="AlphaFoldDB" id="A0A6J4EDK4"/>
<gene>
    <name evidence="2" type="ORF">TUM18999_57660</name>
</gene>
<keyword evidence="1" id="KW-0175">Coiled coil</keyword>
<dbReference type="Proteomes" id="UP000509383">
    <property type="component" value="Chromosome"/>
</dbReference>
<accession>A0A6J4EDK4</accession>
<reference evidence="2 3" key="1">
    <citation type="submission" date="2020-05" db="EMBL/GenBank/DDBJ databases">
        <title>Characterization of novel class B3 metallo-beta-lactamase from novel Pseudomonas species.</title>
        <authorList>
            <person name="Yamada K."/>
            <person name="Aoki K."/>
            <person name="Ishii Y."/>
        </authorList>
    </citation>
    <scope>NUCLEOTIDE SEQUENCE [LARGE SCALE GENOMIC DNA]</scope>
    <source>
        <strain evidence="2 3">TUM18999</strain>
    </source>
</reference>
<proteinExistence type="predicted"/>
<evidence type="ECO:0000313" key="2">
    <source>
        <dbReference type="EMBL" id="BCG27575.1"/>
    </source>
</evidence>
<evidence type="ECO:0000313" key="3">
    <source>
        <dbReference type="Proteomes" id="UP000509383"/>
    </source>
</evidence>
<dbReference type="RefSeq" id="WP_228723511.1">
    <property type="nucleotide sequence ID" value="NZ_AP023189.1"/>
</dbReference>
<sequence length="271" mass="30424">MSIMSVTAATMTSLELVEFINSHRQRQAEAAGQDFPSKGFAKLEHADFMKKVVEVLGGNAGNFSGIYRDSRNREQQCYRLPKRESCLMAMSYSYDLQAAVFDHMTALEAQLGAPGYAVPRTRAEALRLAADLEERAAALQLENQKQAEAIASLESLFLSGETPTQFCKRLNGVNCSRVNSTLLEIGWLYDENRGENGSPRYRVASRVRDKYLTERPRKIAPEGGEAFIKYDLQLLLAGAQRLHQLYMQQKLAMKSTWDGRFTQAKHTGETI</sequence>
<evidence type="ECO:0008006" key="4">
    <source>
        <dbReference type="Google" id="ProtNLM"/>
    </source>
</evidence>
<evidence type="ECO:0000256" key="1">
    <source>
        <dbReference type="SAM" id="Coils"/>
    </source>
</evidence>
<feature type="coiled-coil region" evidence="1">
    <location>
        <begin position="122"/>
        <end position="156"/>
    </location>
</feature>
<protein>
    <recommendedName>
        <fullName evidence="4">Phage antirepressor protein</fullName>
    </recommendedName>
</protein>